<gene>
    <name evidence="10" type="ORF">SAMN05444851_2360</name>
</gene>
<evidence type="ECO:0000256" key="3">
    <source>
        <dbReference type="ARBA" id="ARBA00022553"/>
    </source>
</evidence>
<dbReference type="InterPro" id="IPR011495">
    <property type="entry name" value="Sig_transdc_His_kin_sub2_dim/P"/>
</dbReference>
<dbReference type="RefSeq" id="WP_091430801.1">
    <property type="nucleotide sequence ID" value="NZ_FOJB01000001.1"/>
</dbReference>
<evidence type="ECO:0000256" key="5">
    <source>
        <dbReference type="ARBA" id="ARBA00022741"/>
    </source>
</evidence>
<dbReference type="AlphaFoldDB" id="A0A1I0Q9N2"/>
<name>A0A1I0Q9N2_9RHOB</name>
<dbReference type="Pfam" id="PF07568">
    <property type="entry name" value="HisKA_2"/>
    <property type="match status" value="1"/>
</dbReference>
<dbReference type="GO" id="GO:0004673">
    <property type="term" value="F:protein histidine kinase activity"/>
    <property type="evidence" value="ECO:0007669"/>
    <property type="project" value="UniProtKB-EC"/>
</dbReference>
<feature type="transmembrane region" description="Helical" evidence="8">
    <location>
        <begin position="243"/>
        <end position="269"/>
    </location>
</feature>
<dbReference type="EMBL" id="FOJB01000001">
    <property type="protein sequence ID" value="SEW23721.1"/>
    <property type="molecule type" value="Genomic_DNA"/>
</dbReference>
<dbReference type="OrthoDB" id="9767435at2"/>
<keyword evidence="7" id="KW-0067">ATP-binding</keyword>
<dbReference type="EC" id="2.7.13.3" evidence="2"/>
<evidence type="ECO:0000256" key="2">
    <source>
        <dbReference type="ARBA" id="ARBA00012438"/>
    </source>
</evidence>
<reference evidence="10 11" key="1">
    <citation type="submission" date="2016-10" db="EMBL/GenBank/DDBJ databases">
        <authorList>
            <person name="de Groot N.N."/>
        </authorList>
    </citation>
    <scope>NUCLEOTIDE SEQUENCE [LARGE SCALE GENOMIC DNA]</scope>
    <source>
        <strain evidence="10 11">DSM 29439</strain>
    </source>
</reference>
<keyword evidence="6 10" id="KW-0418">Kinase</keyword>
<protein>
    <recommendedName>
        <fullName evidence="2">histidine kinase</fullName>
        <ecNumber evidence="2">2.7.13.3</ecNumber>
    </recommendedName>
</protein>
<evidence type="ECO:0000313" key="11">
    <source>
        <dbReference type="Proteomes" id="UP000199650"/>
    </source>
</evidence>
<organism evidence="10 11">
    <name type="scientific">Aliiroseovarius sediminilitoris</name>
    <dbReference type="NCBI Taxonomy" id="1173584"/>
    <lineage>
        <taxon>Bacteria</taxon>
        <taxon>Pseudomonadati</taxon>
        <taxon>Pseudomonadota</taxon>
        <taxon>Alphaproteobacteria</taxon>
        <taxon>Rhodobacterales</taxon>
        <taxon>Paracoccaceae</taxon>
        <taxon>Aliiroseovarius</taxon>
    </lineage>
</organism>
<feature type="transmembrane region" description="Helical" evidence="8">
    <location>
        <begin position="12"/>
        <end position="34"/>
    </location>
</feature>
<dbReference type="PANTHER" id="PTHR41523:SF8">
    <property type="entry name" value="ETHYLENE RESPONSE SENSOR PROTEIN"/>
    <property type="match status" value="1"/>
</dbReference>
<dbReference type="GO" id="GO:0005524">
    <property type="term" value="F:ATP binding"/>
    <property type="evidence" value="ECO:0007669"/>
    <property type="project" value="UniProtKB-KW"/>
</dbReference>
<dbReference type="Proteomes" id="UP000199650">
    <property type="component" value="Unassembled WGS sequence"/>
</dbReference>
<evidence type="ECO:0000256" key="1">
    <source>
        <dbReference type="ARBA" id="ARBA00000085"/>
    </source>
</evidence>
<evidence type="ECO:0000256" key="7">
    <source>
        <dbReference type="ARBA" id="ARBA00022840"/>
    </source>
</evidence>
<accession>A0A1I0Q9N2</accession>
<keyword evidence="4" id="KW-0808">Transferase</keyword>
<evidence type="ECO:0000256" key="8">
    <source>
        <dbReference type="SAM" id="Phobius"/>
    </source>
</evidence>
<keyword evidence="8" id="KW-1133">Transmembrane helix</keyword>
<evidence type="ECO:0000256" key="4">
    <source>
        <dbReference type="ARBA" id="ARBA00022679"/>
    </source>
</evidence>
<keyword evidence="5" id="KW-0547">Nucleotide-binding</keyword>
<keyword evidence="3" id="KW-0597">Phosphoprotein</keyword>
<dbReference type="STRING" id="1173584.SAMN05444851_2360"/>
<sequence length="523" mass="57869">MTRDRSILLSSLQSRFVAVYLIVMAPIAVLASYYQYTIQSDRHQAREIAALDAVESAFAPVTSTLIQADLLLDLLSELTSRGLPGGGECDRVIDAILQANFPIEAVGIYNMDGQPLCAQAMQRSGVATDVASPPVAQSPRVTMTDSDILATNMVADHIVAIRAKIPKVDLPDVATGYMFVSRTPDTAMGSDRAVYQDLGNLLAPNARDILSGRSDRDVAVLPVSAFDLRLIATLAPGVAAPPFWLTVVYAGFVPLLFLTLSLLLADLLIRKMALNDITRLTRDMRAFRQDRNLPKVGLSRWATDETTAMQAEFSVLSDQLLHEEAEAQNRLHNANTLQREIFHRVGNNLQIIQSILRLYESDANTPEERQLVHRLAARIRVINLVHNAMHRSVDAPVLPVGQVVSKLIQGMRHEGIVSANIEFEETYQNVELRLNRAYALCYLLVEKLTRLSRSGARHIQISLLEDGDQANLSISADVGHLAQPDPVSARLRQVYTHDLHAIAQWHEDTNSVTYKAVMPRQVK</sequence>
<evidence type="ECO:0000256" key="6">
    <source>
        <dbReference type="ARBA" id="ARBA00022777"/>
    </source>
</evidence>
<keyword evidence="8" id="KW-0812">Transmembrane</keyword>
<dbReference type="PANTHER" id="PTHR41523">
    <property type="entry name" value="TWO-COMPONENT SYSTEM SENSOR PROTEIN"/>
    <property type="match status" value="1"/>
</dbReference>
<comment type="catalytic activity">
    <reaction evidence="1">
        <text>ATP + protein L-histidine = ADP + protein N-phospho-L-histidine.</text>
        <dbReference type="EC" id="2.7.13.3"/>
    </reaction>
</comment>
<evidence type="ECO:0000259" key="9">
    <source>
        <dbReference type="Pfam" id="PF07568"/>
    </source>
</evidence>
<proteinExistence type="predicted"/>
<keyword evidence="11" id="KW-1185">Reference proteome</keyword>
<evidence type="ECO:0000313" key="10">
    <source>
        <dbReference type="EMBL" id="SEW23721.1"/>
    </source>
</evidence>
<keyword evidence="8" id="KW-0472">Membrane</keyword>
<feature type="domain" description="Signal transduction histidine kinase subgroup 2 dimerisation and phosphoacceptor" evidence="9">
    <location>
        <begin position="340"/>
        <end position="412"/>
    </location>
</feature>